<dbReference type="AlphaFoldDB" id="A0A0G1JCD8"/>
<organism evidence="1 2">
    <name type="scientific">Candidatus Uhrbacteria bacterium GW2011_GWF2_44_350</name>
    <dbReference type="NCBI Taxonomy" id="1619000"/>
    <lineage>
        <taxon>Bacteria</taxon>
        <taxon>Candidatus Uhriibacteriota</taxon>
    </lineage>
</organism>
<proteinExistence type="predicted"/>
<dbReference type="EMBL" id="LCJB01000064">
    <property type="protein sequence ID" value="KKT69028.1"/>
    <property type="molecule type" value="Genomic_DNA"/>
</dbReference>
<protein>
    <submittedName>
        <fullName evidence="1">Uncharacterized protein</fullName>
    </submittedName>
</protein>
<sequence>MKDFSKKLKLRPETKLTPLAVNFSDKSLVSILVSTKHQGKTFFTVLNGPNFDPTGWVADKTVIESLITKHNFKLLTSHEHPPQITLNKTLEGKEILTKWLKEKDKQK</sequence>
<comment type="caution">
    <text evidence="1">The sequence shown here is derived from an EMBL/GenBank/DDBJ whole genome shotgun (WGS) entry which is preliminary data.</text>
</comment>
<accession>A0A0G1JCD8</accession>
<reference evidence="1 2" key="1">
    <citation type="journal article" date="2015" name="Nature">
        <title>rRNA introns, odd ribosomes, and small enigmatic genomes across a large radiation of phyla.</title>
        <authorList>
            <person name="Brown C.T."/>
            <person name="Hug L.A."/>
            <person name="Thomas B.C."/>
            <person name="Sharon I."/>
            <person name="Castelle C.J."/>
            <person name="Singh A."/>
            <person name="Wilkins M.J."/>
            <person name="Williams K.H."/>
            <person name="Banfield J.F."/>
        </authorList>
    </citation>
    <scope>NUCLEOTIDE SEQUENCE [LARGE SCALE GENOMIC DNA]</scope>
</reference>
<dbReference type="Proteomes" id="UP000034154">
    <property type="component" value="Unassembled WGS sequence"/>
</dbReference>
<evidence type="ECO:0000313" key="2">
    <source>
        <dbReference type="Proteomes" id="UP000034154"/>
    </source>
</evidence>
<name>A0A0G1JCD8_9BACT</name>
<evidence type="ECO:0000313" key="1">
    <source>
        <dbReference type="EMBL" id="KKT69028.1"/>
    </source>
</evidence>
<gene>
    <name evidence="1" type="ORF">UW63_C0064G0011</name>
</gene>